<gene>
    <name evidence="1" type="ORF">GCM10009802_04120</name>
</gene>
<dbReference type="Proteomes" id="UP001500443">
    <property type="component" value="Unassembled WGS sequence"/>
</dbReference>
<sequence length="70" mass="7423">MSPRVLDRSGTAVTVTVTDMDLVAPMCINCKAPGDPTTLRVQRFVATIPPAGRAYWVCAKPCTTGGGRRS</sequence>
<protein>
    <submittedName>
        <fullName evidence="1">Uncharacterized protein</fullName>
    </submittedName>
</protein>
<reference evidence="2" key="1">
    <citation type="journal article" date="2019" name="Int. J. Syst. Evol. Microbiol.">
        <title>The Global Catalogue of Microorganisms (GCM) 10K type strain sequencing project: providing services to taxonomists for standard genome sequencing and annotation.</title>
        <authorList>
            <consortium name="The Broad Institute Genomics Platform"/>
            <consortium name="The Broad Institute Genome Sequencing Center for Infectious Disease"/>
            <person name="Wu L."/>
            <person name="Ma J."/>
        </authorList>
    </citation>
    <scope>NUCLEOTIDE SEQUENCE [LARGE SCALE GENOMIC DNA]</scope>
    <source>
        <strain evidence="2">JCM 15481</strain>
    </source>
</reference>
<dbReference type="RefSeq" id="WP_344287222.1">
    <property type="nucleotide sequence ID" value="NZ_BAAAPF010000003.1"/>
</dbReference>
<organism evidence="1 2">
    <name type="scientific">Streptomyces synnematoformans</name>
    <dbReference type="NCBI Taxonomy" id="415721"/>
    <lineage>
        <taxon>Bacteria</taxon>
        <taxon>Bacillati</taxon>
        <taxon>Actinomycetota</taxon>
        <taxon>Actinomycetes</taxon>
        <taxon>Kitasatosporales</taxon>
        <taxon>Streptomycetaceae</taxon>
        <taxon>Streptomyces</taxon>
    </lineage>
</organism>
<proteinExistence type="predicted"/>
<name>A0ABP5J023_9ACTN</name>
<evidence type="ECO:0000313" key="1">
    <source>
        <dbReference type="EMBL" id="GAA2108347.1"/>
    </source>
</evidence>
<accession>A0ABP5J023</accession>
<comment type="caution">
    <text evidence="1">The sequence shown here is derived from an EMBL/GenBank/DDBJ whole genome shotgun (WGS) entry which is preliminary data.</text>
</comment>
<keyword evidence="2" id="KW-1185">Reference proteome</keyword>
<dbReference type="EMBL" id="BAAAPF010000003">
    <property type="protein sequence ID" value="GAA2108347.1"/>
    <property type="molecule type" value="Genomic_DNA"/>
</dbReference>
<evidence type="ECO:0000313" key="2">
    <source>
        <dbReference type="Proteomes" id="UP001500443"/>
    </source>
</evidence>